<dbReference type="InterPro" id="IPR008969">
    <property type="entry name" value="CarboxyPept-like_regulatory"/>
</dbReference>
<dbReference type="Gene3D" id="3.40.33.10">
    <property type="entry name" value="CAP"/>
    <property type="match status" value="1"/>
</dbReference>
<dbReference type="InterPro" id="IPR013517">
    <property type="entry name" value="FG-GAP"/>
</dbReference>
<keyword evidence="5" id="KW-1185">Reference proteome</keyword>
<evidence type="ECO:0000313" key="4">
    <source>
        <dbReference type="EMBL" id="QTA84132.1"/>
    </source>
</evidence>
<name>A0A975GK15_9BACT</name>
<dbReference type="GO" id="GO:0007229">
    <property type="term" value="P:integrin-mediated signaling pathway"/>
    <property type="evidence" value="ECO:0007669"/>
    <property type="project" value="UniProtKB-KW"/>
</dbReference>
<dbReference type="KEGG" id="dmm:dnm_001250"/>
<dbReference type="Gene3D" id="2.60.40.1120">
    <property type="entry name" value="Carboxypeptidase-like, regulatory domain"/>
    <property type="match status" value="1"/>
</dbReference>
<dbReference type="InterPro" id="IPR035940">
    <property type="entry name" value="CAP_sf"/>
</dbReference>
<keyword evidence="4" id="KW-0401">Integrin</keyword>
<feature type="domain" description="SCP" evidence="2">
    <location>
        <begin position="442"/>
        <end position="598"/>
    </location>
</feature>
<sequence length="1009" mass="105827">MNGDYVIVGDDDGDAPGRITDSGCAYIFRHEGTEWLQQAKLTASDAAANESFGMSVSLSDEYAIVGSSYDDDGGTSSGAAYIFRREGTEWSQQVKLTADDPEAYDCFGSSVFLDGDYAVAGVPYDDDAGSGSGAVYIFKREGTEWNPQTKLTASDAEASAYFGKSVAISGGYAIVGAFYKDYNSHSGSAYIYPLATASITAQPEVIPPGGTSVLTWDTTHADSCVIEPDIGNADPNGSVEISMTETTTYTITATGTAGTGTDSVTVAVASAPTVSISAEPEIIQEGDSAVLTWSSTHADLCVIEPDIGNAVPNGSAEISPTETTTYTITATGLAGTVNKQITVIVTAPMPVVTISADPINIQPGQTSTLSWHSQNADTCVITPDVGDADLNGSVTVSPGETTTYTISATGLGLTATARVRVYVGDGNEYAYGDPSPAEQAHLEALNRARLDPHAEAERLGIELFEGVPEGEITEEPSQPLAFNARLYEAACLHSQDMIDRQYYAHNTPEGQTPSDRIEAAGYLYSTNGENIGYRASSEPLDETDAVLRKHDSLFIDAGVEGRGHRVNILNNDFKEVGLCAAHGSYGEYPYCHMFTCDFGASAENYDSFLTGVVYDDQNNDGVYTAGEGTENIEIVIAESGAVTRTASAGGYGIPLSPGDYTVKAVLPDGREAIREISIANRNVKLDFLLGDFGLQPCAVTIAADFQIISSGDSATLTWQSEHAYSVFIDNGVGYVPMSGSVTVSPAETTIYTVMVTGAAGTATSYVTICVDELPPPPSVEVSLTPELLGQGGTATLSWTSTDAEFAYIDNGVGEVPADGSLELQPDHTTIYTVTVVGPGGPASAEAVLMVAGSPEPQPEGSFGSQYEDLVPTNATVGSYDAKRFSIITGLVHNADGLPLADVSVMILGHPEYGTAFTGADGRFSIPAEGGSVMTLVYRKQGLLTSQRQAEVPWNDIAVAEAIQMIPEDPESSAVIFDGNPDTVATLRSSPVSDAFGTRSCTMVFRGDNP</sequence>
<proteinExistence type="predicted"/>
<dbReference type="PANTHER" id="PTHR36220:SF1">
    <property type="entry name" value="GAMMA TUBULIN COMPLEX COMPONENT C-TERMINAL DOMAIN-CONTAINING PROTEIN"/>
    <property type="match status" value="1"/>
</dbReference>
<evidence type="ECO:0000313" key="5">
    <source>
        <dbReference type="Proteomes" id="UP000663722"/>
    </source>
</evidence>
<dbReference type="CDD" id="cd05379">
    <property type="entry name" value="CAP_bacterial"/>
    <property type="match status" value="1"/>
</dbReference>
<dbReference type="AlphaFoldDB" id="A0A975GK15"/>
<dbReference type="SUPFAM" id="SSF69318">
    <property type="entry name" value="Integrin alpha N-terminal domain"/>
    <property type="match status" value="1"/>
</dbReference>
<dbReference type="InterPro" id="IPR056820">
    <property type="entry name" value="TEN_TTR-like"/>
</dbReference>
<dbReference type="InterPro" id="IPR028994">
    <property type="entry name" value="Integrin_alpha_N"/>
</dbReference>
<dbReference type="Proteomes" id="UP000663722">
    <property type="component" value="Chromosome"/>
</dbReference>
<keyword evidence="1" id="KW-0732">Signal</keyword>
<dbReference type="PANTHER" id="PTHR36220">
    <property type="entry name" value="UNNAMED PRODUCT"/>
    <property type="match status" value="1"/>
</dbReference>
<protein>
    <submittedName>
        <fullName evidence="4">Integrine FG-GAP repeat- and CAP domain-containing protein</fullName>
    </submittedName>
</protein>
<dbReference type="Pfam" id="PF14312">
    <property type="entry name" value="FG-GAP_2"/>
    <property type="match status" value="3"/>
</dbReference>
<dbReference type="Pfam" id="PF25020">
    <property type="entry name" value="TTR_TEN1-4"/>
    <property type="match status" value="1"/>
</dbReference>
<dbReference type="InterPro" id="IPR014044">
    <property type="entry name" value="CAP_dom"/>
</dbReference>
<reference evidence="4" key="1">
    <citation type="journal article" date="2021" name="Microb. Physiol.">
        <title>Proteogenomic Insights into the Physiology of Marine, Sulfate-Reducing, Filamentous Desulfonema limicola and Desulfonema magnum.</title>
        <authorList>
            <person name="Schnaars V."/>
            <person name="Wohlbrand L."/>
            <person name="Scheve S."/>
            <person name="Hinrichs C."/>
            <person name="Reinhardt R."/>
            <person name="Rabus R."/>
        </authorList>
    </citation>
    <scope>NUCLEOTIDE SEQUENCE</scope>
    <source>
        <strain evidence="4">4be13</strain>
    </source>
</reference>
<dbReference type="Pfam" id="PF00188">
    <property type="entry name" value="CAP"/>
    <property type="match status" value="1"/>
</dbReference>
<evidence type="ECO:0000256" key="1">
    <source>
        <dbReference type="ARBA" id="ARBA00022729"/>
    </source>
</evidence>
<evidence type="ECO:0000259" key="2">
    <source>
        <dbReference type="Pfam" id="PF00188"/>
    </source>
</evidence>
<evidence type="ECO:0000259" key="3">
    <source>
        <dbReference type="Pfam" id="PF25020"/>
    </source>
</evidence>
<dbReference type="SUPFAM" id="SSF49464">
    <property type="entry name" value="Carboxypeptidase regulatory domain-like"/>
    <property type="match status" value="2"/>
</dbReference>
<dbReference type="Gene3D" id="2.130.10.130">
    <property type="entry name" value="Integrin alpha, N-terminal"/>
    <property type="match status" value="2"/>
</dbReference>
<gene>
    <name evidence="4" type="ORF">dnm_001250</name>
</gene>
<accession>A0A975GK15</accession>
<feature type="domain" description="Teneurin TTR-like" evidence="3">
    <location>
        <begin position="879"/>
        <end position="964"/>
    </location>
</feature>
<dbReference type="SUPFAM" id="SSF55797">
    <property type="entry name" value="PR-1-like"/>
    <property type="match status" value="1"/>
</dbReference>
<dbReference type="EMBL" id="CP061800">
    <property type="protein sequence ID" value="QTA84132.1"/>
    <property type="molecule type" value="Genomic_DNA"/>
</dbReference>
<organism evidence="4 5">
    <name type="scientific">Desulfonema magnum</name>
    <dbReference type="NCBI Taxonomy" id="45655"/>
    <lineage>
        <taxon>Bacteria</taxon>
        <taxon>Pseudomonadati</taxon>
        <taxon>Thermodesulfobacteriota</taxon>
        <taxon>Desulfobacteria</taxon>
        <taxon>Desulfobacterales</taxon>
        <taxon>Desulfococcaceae</taxon>
        <taxon>Desulfonema</taxon>
    </lineage>
</organism>